<keyword evidence="1" id="KW-1133">Transmembrane helix</keyword>
<evidence type="ECO:0000259" key="2">
    <source>
        <dbReference type="Pfam" id="PF14358"/>
    </source>
</evidence>
<feature type="transmembrane region" description="Helical" evidence="1">
    <location>
        <begin position="66"/>
        <end position="94"/>
    </location>
</feature>
<feature type="domain" description="Flavinylation-associated cytochrome" evidence="2">
    <location>
        <begin position="67"/>
        <end position="126"/>
    </location>
</feature>
<feature type="transmembrane region" description="Helical" evidence="1">
    <location>
        <begin position="144"/>
        <end position="166"/>
    </location>
</feature>
<keyword evidence="1" id="KW-0812">Transmembrane</keyword>
<feature type="transmembrane region" description="Helical" evidence="1">
    <location>
        <begin position="28"/>
        <end position="45"/>
    </location>
</feature>
<organism evidence="3 4">
    <name type="scientific">Sporomusa malonica</name>
    <dbReference type="NCBI Taxonomy" id="112901"/>
    <lineage>
        <taxon>Bacteria</taxon>
        <taxon>Bacillati</taxon>
        <taxon>Bacillota</taxon>
        <taxon>Negativicutes</taxon>
        <taxon>Selenomonadales</taxon>
        <taxon>Sporomusaceae</taxon>
        <taxon>Sporomusa</taxon>
    </lineage>
</organism>
<dbReference type="Proteomes" id="UP000192738">
    <property type="component" value="Unassembled WGS sequence"/>
</dbReference>
<protein>
    <recommendedName>
        <fullName evidence="2">Flavinylation-associated cytochrome domain-containing protein</fullName>
    </recommendedName>
</protein>
<keyword evidence="4" id="KW-1185">Reference proteome</keyword>
<evidence type="ECO:0000256" key="1">
    <source>
        <dbReference type="SAM" id="Phobius"/>
    </source>
</evidence>
<dbReference type="Pfam" id="PF14358">
    <property type="entry name" value="DUF4405"/>
    <property type="match status" value="1"/>
</dbReference>
<evidence type="ECO:0000313" key="4">
    <source>
        <dbReference type="Proteomes" id="UP000192738"/>
    </source>
</evidence>
<dbReference type="RefSeq" id="WP_084574495.1">
    <property type="nucleotide sequence ID" value="NZ_CP155572.1"/>
</dbReference>
<dbReference type="AlphaFoldDB" id="A0A1W1ZAX0"/>
<accession>A0A1W1ZAX0</accession>
<sequence length="223" mass="25625">MIRNILNIVMTVLLLLIMDYRFTGNAFHEIGGVVFALLFVFHNVLNRRWYEVFFKGRQSLRRVLTTLVNLFLVVTMVTVFVTGALISVTVFAPLDMRSENLFMHDMHQGAAFVSFILIAIHLGMHWEILMSKLKNWLHIDVSSLGWVFMSRIISSVVIIYGIYASFTNDIGEKLLMQRVFMGWGEEPSLWGFLLDHFAIVGSYVGITHILLGLLRRVKDTNPK</sequence>
<gene>
    <name evidence="3" type="ORF">SAMN04488500_103149</name>
</gene>
<feature type="transmembrane region" description="Helical" evidence="1">
    <location>
        <begin position="189"/>
        <end position="214"/>
    </location>
</feature>
<proteinExistence type="predicted"/>
<keyword evidence="1" id="KW-0472">Membrane</keyword>
<dbReference type="STRING" id="112901.SAMN04488500_103149"/>
<feature type="transmembrane region" description="Helical" evidence="1">
    <location>
        <begin position="106"/>
        <end position="124"/>
    </location>
</feature>
<evidence type="ECO:0000313" key="3">
    <source>
        <dbReference type="EMBL" id="SMC45547.1"/>
    </source>
</evidence>
<name>A0A1W1ZAX0_9FIRM</name>
<reference evidence="3 4" key="1">
    <citation type="submission" date="2017-04" db="EMBL/GenBank/DDBJ databases">
        <authorList>
            <person name="Afonso C.L."/>
            <person name="Miller P.J."/>
            <person name="Scott M.A."/>
            <person name="Spackman E."/>
            <person name="Goraichik I."/>
            <person name="Dimitrov K.M."/>
            <person name="Suarez D.L."/>
            <person name="Swayne D.E."/>
        </authorList>
    </citation>
    <scope>NUCLEOTIDE SEQUENCE [LARGE SCALE GENOMIC DNA]</scope>
    <source>
        <strain evidence="3 4">DSM 5090</strain>
    </source>
</reference>
<dbReference type="InterPro" id="IPR025517">
    <property type="entry name" value="DUF4405"/>
</dbReference>
<feature type="transmembrane region" description="Helical" evidence="1">
    <location>
        <begin position="5"/>
        <end position="22"/>
    </location>
</feature>
<dbReference type="EMBL" id="FWXI01000003">
    <property type="protein sequence ID" value="SMC45547.1"/>
    <property type="molecule type" value="Genomic_DNA"/>
</dbReference>